<dbReference type="GO" id="GO:0000150">
    <property type="term" value="F:DNA strand exchange activity"/>
    <property type="evidence" value="ECO:0007669"/>
    <property type="project" value="InterPro"/>
</dbReference>
<gene>
    <name evidence="2" type="ORF">OBE_02907</name>
</gene>
<accession>K1U217</accession>
<sequence length="162" mass="18697">MKKQTNVVKLIYEKYLAGFGTMQIADYLSKKKIPIPSDYNKRKRGTKSLTYGLWQQSTVRFILSNEIYTGTVIQGKRKKVSFKSKKFIDLPEEDWIKVENMHEAIISKEDFKRAKKVIGATKGSRVVQNDYLFKGLLRCYDCKGYIGIRSPDKNGNPFPGKE</sequence>
<dbReference type="EMBL" id="AJWZ01001917">
    <property type="protein sequence ID" value="EKC72400.1"/>
    <property type="molecule type" value="Genomic_DNA"/>
</dbReference>
<protein>
    <submittedName>
        <fullName evidence="2">Recombinase</fullName>
    </submittedName>
</protein>
<reference evidence="2" key="1">
    <citation type="journal article" date="2013" name="Environ. Microbiol.">
        <title>Microbiota from the distal guts of lean and obese adolescents exhibit partial functional redundancy besides clear differences in community structure.</title>
        <authorList>
            <person name="Ferrer M."/>
            <person name="Ruiz A."/>
            <person name="Lanza F."/>
            <person name="Haange S.B."/>
            <person name="Oberbach A."/>
            <person name="Till H."/>
            <person name="Bargiela R."/>
            <person name="Campoy C."/>
            <person name="Segura M.T."/>
            <person name="Richter M."/>
            <person name="von Bergen M."/>
            <person name="Seifert J."/>
            <person name="Suarez A."/>
        </authorList>
    </citation>
    <scope>NUCLEOTIDE SEQUENCE</scope>
</reference>
<proteinExistence type="predicted"/>
<dbReference type="GO" id="GO:0003677">
    <property type="term" value="F:DNA binding"/>
    <property type="evidence" value="ECO:0007669"/>
    <property type="project" value="InterPro"/>
</dbReference>
<dbReference type="InterPro" id="IPR011109">
    <property type="entry name" value="DNA_bind_recombinase_dom"/>
</dbReference>
<dbReference type="InterPro" id="IPR050639">
    <property type="entry name" value="SSR_resolvase"/>
</dbReference>
<feature type="domain" description="Recombinase" evidence="1">
    <location>
        <begin position="4"/>
        <end position="117"/>
    </location>
</feature>
<dbReference type="Pfam" id="PF07508">
    <property type="entry name" value="Recombinase"/>
    <property type="match status" value="1"/>
</dbReference>
<dbReference type="PANTHER" id="PTHR30461:SF23">
    <property type="entry name" value="DNA RECOMBINASE-RELATED"/>
    <property type="match status" value="1"/>
</dbReference>
<comment type="caution">
    <text evidence="2">The sequence shown here is derived from an EMBL/GenBank/DDBJ whole genome shotgun (WGS) entry which is preliminary data.</text>
</comment>
<dbReference type="InterPro" id="IPR038109">
    <property type="entry name" value="DNA_bind_recomb_sf"/>
</dbReference>
<evidence type="ECO:0000313" key="2">
    <source>
        <dbReference type="EMBL" id="EKC72400.1"/>
    </source>
</evidence>
<name>K1U217_9ZZZZ</name>
<dbReference type="PANTHER" id="PTHR30461">
    <property type="entry name" value="DNA-INVERTASE FROM LAMBDOID PROPHAGE"/>
    <property type="match status" value="1"/>
</dbReference>
<evidence type="ECO:0000259" key="1">
    <source>
        <dbReference type="Pfam" id="PF07508"/>
    </source>
</evidence>
<dbReference type="Gene3D" id="3.90.1750.20">
    <property type="entry name" value="Putative Large Serine Recombinase, Chain B, Domain 2"/>
    <property type="match status" value="1"/>
</dbReference>
<organism evidence="2">
    <name type="scientific">human gut metagenome</name>
    <dbReference type="NCBI Taxonomy" id="408170"/>
    <lineage>
        <taxon>unclassified sequences</taxon>
        <taxon>metagenomes</taxon>
        <taxon>organismal metagenomes</taxon>
    </lineage>
</organism>
<dbReference type="AlphaFoldDB" id="K1U217"/>